<gene>
    <name evidence="13" type="primary">atpF</name>
    <name evidence="16" type="ORF">A2563_01635</name>
</gene>
<keyword evidence="6 13" id="KW-0375">Hydrogen ion transport</keyword>
<evidence type="ECO:0000256" key="1">
    <source>
        <dbReference type="ARBA" id="ARBA00005513"/>
    </source>
</evidence>
<organism evidence="16 17">
    <name type="scientific">Candidatus Magasanikbacteria bacterium RIFOXYD1_FULL_40_23</name>
    <dbReference type="NCBI Taxonomy" id="1798705"/>
    <lineage>
        <taxon>Bacteria</taxon>
        <taxon>Candidatus Magasanikiibacteriota</taxon>
    </lineage>
</organism>
<protein>
    <recommendedName>
        <fullName evidence="13">ATP synthase subunit b</fullName>
    </recommendedName>
    <alternativeName>
        <fullName evidence="13">ATP synthase F(0) sector subunit b</fullName>
    </alternativeName>
    <alternativeName>
        <fullName evidence="13">ATPase subunit I</fullName>
    </alternativeName>
    <alternativeName>
        <fullName evidence="13">F-type ATPase subunit b</fullName>
        <shortName evidence="13">F-ATPase subunit b</shortName>
    </alternativeName>
</protein>
<dbReference type="STRING" id="1798705.A2563_01635"/>
<evidence type="ECO:0000256" key="5">
    <source>
        <dbReference type="ARBA" id="ARBA00022692"/>
    </source>
</evidence>
<feature type="coiled-coil region" evidence="15">
    <location>
        <begin position="86"/>
        <end position="154"/>
    </location>
</feature>
<dbReference type="Proteomes" id="UP000176634">
    <property type="component" value="Unassembled WGS sequence"/>
</dbReference>
<proteinExistence type="inferred from homology"/>
<comment type="caution">
    <text evidence="16">The sequence shown here is derived from an EMBL/GenBank/DDBJ whole genome shotgun (WGS) entry which is preliminary data.</text>
</comment>
<comment type="similarity">
    <text evidence="1 13 14">Belongs to the ATPase B chain family.</text>
</comment>
<name>A0A1F6PAZ0_9BACT</name>
<dbReference type="AlphaFoldDB" id="A0A1F6PAZ0"/>
<dbReference type="HAMAP" id="MF_01398">
    <property type="entry name" value="ATP_synth_b_bprime"/>
    <property type="match status" value="1"/>
</dbReference>
<dbReference type="GO" id="GO:0045259">
    <property type="term" value="C:proton-transporting ATP synthase complex"/>
    <property type="evidence" value="ECO:0007669"/>
    <property type="project" value="UniProtKB-KW"/>
</dbReference>
<evidence type="ECO:0000256" key="11">
    <source>
        <dbReference type="ARBA" id="ARBA00025198"/>
    </source>
</evidence>
<evidence type="ECO:0000256" key="12">
    <source>
        <dbReference type="ARBA" id="ARBA00037847"/>
    </source>
</evidence>
<dbReference type="EMBL" id="MFRA01000001">
    <property type="protein sequence ID" value="OGH93288.1"/>
    <property type="molecule type" value="Genomic_DNA"/>
</dbReference>
<evidence type="ECO:0000256" key="8">
    <source>
        <dbReference type="ARBA" id="ARBA00023065"/>
    </source>
</evidence>
<evidence type="ECO:0000256" key="13">
    <source>
        <dbReference type="HAMAP-Rule" id="MF_01398"/>
    </source>
</evidence>
<comment type="subunit">
    <text evidence="13">F-type ATPases have 2 components, F(1) - the catalytic core - and F(0) - the membrane proton channel. F(1) has five subunits: alpha(3), beta(3), gamma(1), delta(1), epsilon(1). F(0) has three main subunits: a(1), b(2) and c(10-14). The alpha and beta chains form an alternating ring which encloses part of the gamma chain. F(1) is attached to F(0) by a central stalk formed by the gamma and epsilon chains, while a peripheral stalk is formed by the delta and b chains.</text>
</comment>
<keyword evidence="3 13" id="KW-1003">Cell membrane</keyword>
<dbReference type="PANTHER" id="PTHR33445:SF1">
    <property type="entry name" value="ATP SYNTHASE SUBUNIT B"/>
    <property type="match status" value="1"/>
</dbReference>
<comment type="function">
    <text evidence="13">Component of the F(0) channel, it forms part of the peripheral stalk, linking F(1) to F(0).</text>
</comment>
<keyword evidence="2 13" id="KW-0813">Transport</keyword>
<evidence type="ECO:0000256" key="4">
    <source>
        <dbReference type="ARBA" id="ARBA00022547"/>
    </source>
</evidence>
<dbReference type="PANTHER" id="PTHR33445">
    <property type="entry name" value="ATP SYNTHASE SUBUNIT B', CHLOROPLASTIC"/>
    <property type="match status" value="1"/>
</dbReference>
<evidence type="ECO:0000256" key="2">
    <source>
        <dbReference type="ARBA" id="ARBA00022448"/>
    </source>
</evidence>
<comment type="subcellular location">
    <subcellularLocation>
        <location evidence="13">Cell membrane</location>
        <topology evidence="13">Single-pass membrane protein</topology>
    </subcellularLocation>
    <subcellularLocation>
        <location evidence="12">Endomembrane system</location>
        <topology evidence="12">Single-pass membrane protein</topology>
    </subcellularLocation>
</comment>
<evidence type="ECO:0000256" key="15">
    <source>
        <dbReference type="SAM" id="Coils"/>
    </source>
</evidence>
<feature type="transmembrane region" description="Helical" evidence="13">
    <location>
        <begin position="35"/>
        <end position="54"/>
    </location>
</feature>
<evidence type="ECO:0000256" key="14">
    <source>
        <dbReference type="RuleBase" id="RU003848"/>
    </source>
</evidence>
<dbReference type="GO" id="GO:0046961">
    <property type="term" value="F:proton-transporting ATPase activity, rotational mechanism"/>
    <property type="evidence" value="ECO:0007669"/>
    <property type="project" value="TreeGrafter"/>
</dbReference>
<dbReference type="InterPro" id="IPR002146">
    <property type="entry name" value="ATP_synth_b/b'su_bac/chlpt"/>
</dbReference>
<keyword evidence="5 13" id="KW-0812">Transmembrane</keyword>
<sequence>MFTNIAHASEVAKETAEATAESGVLASLGINGTLFIFQLVNFALVALILWFLILKPLTKKMAERQKMIDDSIDNAKKIETNLGASEKKYQEKIDQAKVDANKIIEKASLESLAVAEVAKEKTRKEIEQLVETARKNIKTEREESINEIKEQTASLVVAAAEKILGTKVDASKDEKIIDEAVKSMK</sequence>
<dbReference type="GO" id="GO:0046933">
    <property type="term" value="F:proton-transporting ATP synthase activity, rotational mechanism"/>
    <property type="evidence" value="ECO:0007669"/>
    <property type="project" value="UniProtKB-UniRule"/>
</dbReference>
<evidence type="ECO:0000256" key="7">
    <source>
        <dbReference type="ARBA" id="ARBA00022989"/>
    </source>
</evidence>
<dbReference type="InterPro" id="IPR050059">
    <property type="entry name" value="ATP_synthase_B_chain"/>
</dbReference>
<evidence type="ECO:0000256" key="6">
    <source>
        <dbReference type="ARBA" id="ARBA00022781"/>
    </source>
</evidence>
<comment type="function">
    <text evidence="11 13">F(1)F(0) ATP synthase produces ATP from ADP in the presence of a proton or sodium gradient. F-type ATPases consist of two structural domains, F(1) containing the extramembraneous catalytic core and F(0) containing the membrane proton channel, linked together by a central stalk and a peripheral stalk. During catalysis, ATP synthesis in the catalytic domain of F(1) is coupled via a rotary mechanism of the central stalk subunits to proton translocation.</text>
</comment>
<accession>A0A1F6PAZ0</accession>
<dbReference type="Gene3D" id="6.10.250.1580">
    <property type="match status" value="1"/>
</dbReference>
<dbReference type="InterPro" id="IPR005864">
    <property type="entry name" value="ATP_synth_F0_bsu_bac"/>
</dbReference>
<keyword evidence="9 13" id="KW-0472">Membrane</keyword>
<keyword evidence="7 13" id="KW-1133">Transmembrane helix</keyword>
<dbReference type="GO" id="GO:0012505">
    <property type="term" value="C:endomembrane system"/>
    <property type="evidence" value="ECO:0007669"/>
    <property type="project" value="UniProtKB-SubCell"/>
</dbReference>
<evidence type="ECO:0000313" key="16">
    <source>
        <dbReference type="EMBL" id="OGH93288.1"/>
    </source>
</evidence>
<evidence type="ECO:0000256" key="10">
    <source>
        <dbReference type="ARBA" id="ARBA00023310"/>
    </source>
</evidence>
<dbReference type="CDD" id="cd06503">
    <property type="entry name" value="ATP-synt_Fo_b"/>
    <property type="match status" value="1"/>
</dbReference>
<keyword evidence="15" id="KW-0175">Coiled coil</keyword>
<keyword evidence="4 13" id="KW-0138">CF(0)</keyword>
<dbReference type="NCBIfam" id="TIGR01144">
    <property type="entry name" value="ATP_synt_b"/>
    <property type="match status" value="1"/>
</dbReference>
<evidence type="ECO:0000313" key="17">
    <source>
        <dbReference type="Proteomes" id="UP000176634"/>
    </source>
</evidence>
<dbReference type="Pfam" id="PF00430">
    <property type="entry name" value="ATP-synt_B"/>
    <property type="match status" value="1"/>
</dbReference>
<evidence type="ECO:0000256" key="9">
    <source>
        <dbReference type="ARBA" id="ARBA00023136"/>
    </source>
</evidence>
<keyword evidence="10 13" id="KW-0066">ATP synthesis</keyword>
<dbReference type="GO" id="GO:0005886">
    <property type="term" value="C:plasma membrane"/>
    <property type="evidence" value="ECO:0007669"/>
    <property type="project" value="UniProtKB-SubCell"/>
</dbReference>
<reference evidence="16 17" key="1">
    <citation type="journal article" date="2016" name="Nat. Commun.">
        <title>Thousands of microbial genomes shed light on interconnected biogeochemical processes in an aquifer system.</title>
        <authorList>
            <person name="Anantharaman K."/>
            <person name="Brown C.T."/>
            <person name="Hug L.A."/>
            <person name="Sharon I."/>
            <person name="Castelle C.J."/>
            <person name="Probst A.J."/>
            <person name="Thomas B.C."/>
            <person name="Singh A."/>
            <person name="Wilkins M.J."/>
            <person name="Karaoz U."/>
            <person name="Brodie E.L."/>
            <person name="Williams K.H."/>
            <person name="Hubbard S.S."/>
            <person name="Banfield J.F."/>
        </authorList>
    </citation>
    <scope>NUCLEOTIDE SEQUENCE [LARGE SCALE GENOMIC DNA]</scope>
</reference>
<evidence type="ECO:0000256" key="3">
    <source>
        <dbReference type="ARBA" id="ARBA00022475"/>
    </source>
</evidence>
<keyword evidence="8 13" id="KW-0406">Ion transport</keyword>